<evidence type="ECO:0000313" key="2">
    <source>
        <dbReference type="EMBL" id="SBW84678.1"/>
    </source>
</evidence>
<dbReference type="EMBL" id="LT599584">
    <property type="protein sequence ID" value="SBW84678.1"/>
    <property type="molecule type" value="Genomic_DNA"/>
</dbReference>
<reference evidence="3" key="1">
    <citation type="submission" date="2016-07" db="EMBL/GenBank/DDBJ databases">
        <authorList>
            <person name="Florea S."/>
            <person name="Webb J.S."/>
            <person name="Jaromczyk J."/>
            <person name="Schardl C.L."/>
        </authorList>
    </citation>
    <scope>NUCLEOTIDE SEQUENCE [LARGE SCALE GENOMIC DNA]</scope>
    <source>
        <strain evidence="3">1YdBTEX2</strain>
    </source>
</reference>
<accession>A0A1D3K8N8</accession>
<protein>
    <submittedName>
        <fullName evidence="2">Membrane protein</fullName>
    </submittedName>
</protein>
<keyword evidence="1" id="KW-0812">Transmembrane</keyword>
<keyword evidence="1" id="KW-1133">Transmembrane helix</keyword>
<dbReference type="Proteomes" id="UP000245431">
    <property type="component" value="Chromosome PVE_r2"/>
</dbReference>
<feature type="transmembrane region" description="Helical" evidence="1">
    <location>
        <begin position="112"/>
        <end position="136"/>
    </location>
</feature>
<sequence length="142" mass="15789">MASSLLPHLDLEIETMTVTGITQNIRMEEMRRFMASMFLLLAVAALFLVPEMAHAADGTAWNGQFGPDTSLTTNTNSSLQGWWKTAAGWGLWLSIGCLLFSIFFLGGKWWWIPVCVFLLCLFGEKAITQVATWAGFSNFKST</sequence>
<feature type="transmembrane region" description="Helical" evidence="1">
    <location>
        <begin position="86"/>
        <end position="105"/>
    </location>
</feature>
<gene>
    <name evidence="2" type="ORF">PVE_R2G0652</name>
</gene>
<keyword evidence="1" id="KW-0472">Membrane</keyword>
<evidence type="ECO:0000313" key="3">
    <source>
        <dbReference type="Proteomes" id="UP000245431"/>
    </source>
</evidence>
<proteinExistence type="predicted"/>
<organism evidence="2 3">
    <name type="scientific">Pseudomonas veronii 1YdBTEX2</name>
    <dbReference type="NCBI Taxonomy" id="1295141"/>
    <lineage>
        <taxon>Bacteria</taxon>
        <taxon>Pseudomonadati</taxon>
        <taxon>Pseudomonadota</taxon>
        <taxon>Gammaproteobacteria</taxon>
        <taxon>Pseudomonadales</taxon>
        <taxon>Pseudomonadaceae</taxon>
        <taxon>Pseudomonas</taxon>
    </lineage>
</organism>
<dbReference type="AlphaFoldDB" id="A0A1D3K8N8"/>
<evidence type="ECO:0000256" key="1">
    <source>
        <dbReference type="SAM" id="Phobius"/>
    </source>
</evidence>
<name>A0A1D3K8N8_PSEVE</name>